<dbReference type="PRINTS" id="PR00681">
    <property type="entry name" value="RIBOSOMALS1"/>
</dbReference>
<protein>
    <submittedName>
        <fullName evidence="6">Putative 30S ribosomal protein S1-like B</fullName>
    </submittedName>
</protein>
<dbReference type="PROSITE" id="PS50126">
    <property type="entry name" value="S1"/>
    <property type="match status" value="3"/>
</dbReference>
<evidence type="ECO:0000256" key="4">
    <source>
        <dbReference type="SAM" id="MobiDB-lite"/>
    </source>
</evidence>
<keyword evidence="6" id="KW-0934">Plastid</keyword>
<feature type="domain" description="S1 motif" evidence="5">
    <location>
        <begin position="87"/>
        <end position="156"/>
    </location>
</feature>
<dbReference type="SUPFAM" id="SSF50249">
    <property type="entry name" value="Nucleic acid-binding proteins"/>
    <property type="match status" value="3"/>
</dbReference>
<dbReference type="CDD" id="cd04465">
    <property type="entry name" value="S1_RPS1_repeat_ec2_hs2"/>
    <property type="match status" value="1"/>
</dbReference>
<dbReference type="InterPro" id="IPR003029">
    <property type="entry name" value="S1_domain"/>
</dbReference>
<evidence type="ECO:0000256" key="3">
    <source>
        <dbReference type="ARBA" id="ARBA00023274"/>
    </source>
</evidence>
<evidence type="ECO:0000256" key="2">
    <source>
        <dbReference type="ARBA" id="ARBA00022980"/>
    </source>
</evidence>
<dbReference type="AlphaFoldDB" id="A0A2H4ZQN6"/>
<dbReference type="PANTHER" id="PTHR10724:SF7">
    <property type="entry name" value="SMALL RIBOSOMAL SUBUNIT PROTEIN BS1C"/>
    <property type="match status" value="1"/>
</dbReference>
<dbReference type="SMART" id="SM00316">
    <property type="entry name" value="S1"/>
    <property type="match status" value="3"/>
</dbReference>
<dbReference type="InterPro" id="IPR012340">
    <property type="entry name" value="NA-bd_OB-fold"/>
</dbReference>
<dbReference type="Gene3D" id="2.40.50.140">
    <property type="entry name" value="Nucleic acid-binding proteins"/>
    <property type="match status" value="3"/>
</dbReference>
<feature type="domain" description="S1 motif" evidence="5">
    <location>
        <begin position="174"/>
        <end position="238"/>
    </location>
</feature>
<dbReference type="InterPro" id="IPR035104">
    <property type="entry name" value="Ribosomal_protein_S1-like"/>
</dbReference>
<gene>
    <name evidence="6" type="ORF">PLO_886</name>
</gene>
<sequence>MKSPSDIATPFHVPIEQTINDKKLFDMEEVEELTMADLLGPDHNNGQKRDNNSQSQSNSSRSVDDCDFDEASFLAALDEHEPVGITDRLIDGTVITIESDGIYVDIGGKAPAFMPKKECANGLVANLKEAFAKGSKVEAIVIREQNAEGIVTISYRALLIRRSWEKIQTLKKDGQLIRVRINGSNRGGLTCDFEGIGGFIPYSQLQHGEDTDKLIGSMITATFLEANPVSQKLVLSAKGAITISRLANLEIGQLIEGYVTSIKPYGFFIELGGVSGLLHHSAITNGKLKEPQKLFRQGDHIRALIIELDPSRKRIALNTALLEARSGELLTEKEKVMNEAANRTINARQLMHQQEQNIK</sequence>
<dbReference type="Pfam" id="PF00575">
    <property type="entry name" value="S1"/>
    <property type="match status" value="2"/>
</dbReference>
<accession>A0A2H4ZQN6</accession>
<dbReference type="GO" id="GO:0005840">
    <property type="term" value="C:ribosome"/>
    <property type="evidence" value="ECO:0007669"/>
    <property type="project" value="UniProtKB-KW"/>
</dbReference>
<evidence type="ECO:0000256" key="1">
    <source>
        <dbReference type="ARBA" id="ARBA00006767"/>
    </source>
</evidence>
<feature type="region of interest" description="Disordered" evidence="4">
    <location>
        <begin position="38"/>
        <end position="64"/>
    </location>
</feature>
<dbReference type="GO" id="GO:0006412">
    <property type="term" value="P:translation"/>
    <property type="evidence" value="ECO:0007669"/>
    <property type="project" value="TreeGrafter"/>
</dbReference>
<dbReference type="GO" id="GO:0003729">
    <property type="term" value="F:mRNA binding"/>
    <property type="evidence" value="ECO:0007669"/>
    <property type="project" value="TreeGrafter"/>
</dbReference>
<organism evidence="6">
    <name type="scientific">Paulinella longichromatophora</name>
    <dbReference type="NCBI Taxonomy" id="1708747"/>
    <lineage>
        <taxon>Eukaryota</taxon>
        <taxon>Sar</taxon>
        <taxon>Rhizaria</taxon>
        <taxon>Cercozoa</taxon>
        <taxon>Imbricatea</taxon>
        <taxon>Silicofilosea</taxon>
        <taxon>Euglyphida</taxon>
        <taxon>Paulinellidae</taxon>
        <taxon>Paulinella</taxon>
    </lineage>
</organism>
<reference evidence="6" key="1">
    <citation type="submission" date="2017-10" db="EMBL/GenBank/DDBJ databases">
        <title>Paulinella longichromatophora chromatophore genome.</title>
        <authorList>
            <person name="Lhee D."/>
            <person name="Yoon H.S."/>
        </authorList>
    </citation>
    <scope>NUCLEOTIDE SEQUENCE</scope>
</reference>
<dbReference type="GO" id="GO:0003735">
    <property type="term" value="F:structural constituent of ribosome"/>
    <property type="evidence" value="ECO:0007669"/>
    <property type="project" value="TreeGrafter"/>
</dbReference>
<keyword evidence="2 6" id="KW-0689">Ribosomal protein</keyword>
<dbReference type="PANTHER" id="PTHR10724">
    <property type="entry name" value="30S RIBOSOMAL PROTEIN S1"/>
    <property type="match status" value="1"/>
</dbReference>
<feature type="domain" description="S1 motif" evidence="5">
    <location>
        <begin position="252"/>
        <end position="320"/>
    </location>
</feature>
<comment type="similarity">
    <text evidence="1">Belongs to the bacterial ribosomal protein bS1 family.</text>
</comment>
<keyword evidence="3" id="KW-0687">Ribonucleoprotein</keyword>
<name>A0A2H4ZQN6_9EUKA</name>
<proteinExistence type="inferred from homology"/>
<evidence type="ECO:0000259" key="5">
    <source>
        <dbReference type="PROSITE" id="PS50126"/>
    </source>
</evidence>
<dbReference type="GO" id="GO:1990904">
    <property type="term" value="C:ribonucleoprotein complex"/>
    <property type="evidence" value="ECO:0007669"/>
    <property type="project" value="UniProtKB-KW"/>
</dbReference>
<feature type="compositionally biased region" description="Low complexity" evidence="4">
    <location>
        <begin position="52"/>
        <end position="61"/>
    </location>
</feature>
<dbReference type="EMBL" id="MG264610">
    <property type="protein sequence ID" value="AUG32856.1"/>
    <property type="molecule type" value="Genomic_DNA"/>
</dbReference>
<dbReference type="InterPro" id="IPR050437">
    <property type="entry name" value="Ribos_protein_bS1-like"/>
</dbReference>
<evidence type="ECO:0000313" key="6">
    <source>
        <dbReference type="EMBL" id="AUG32856.1"/>
    </source>
</evidence>
<geneLocation type="plastid" evidence="6"/>